<dbReference type="Pfam" id="PF00512">
    <property type="entry name" value="HisKA"/>
    <property type="match status" value="1"/>
</dbReference>
<evidence type="ECO:0000313" key="10">
    <source>
        <dbReference type="EMBL" id="ATQ44732.1"/>
    </source>
</evidence>
<feature type="domain" description="Histidine kinase" evidence="9">
    <location>
        <begin position="549"/>
        <end position="761"/>
    </location>
</feature>
<evidence type="ECO:0000256" key="7">
    <source>
        <dbReference type="SAM" id="Coils"/>
    </source>
</evidence>
<proteinExistence type="predicted"/>
<evidence type="ECO:0000256" key="3">
    <source>
        <dbReference type="ARBA" id="ARBA00022553"/>
    </source>
</evidence>
<dbReference type="GO" id="GO:0000155">
    <property type="term" value="F:phosphorelay sensor kinase activity"/>
    <property type="evidence" value="ECO:0007669"/>
    <property type="project" value="InterPro"/>
</dbReference>
<dbReference type="Pfam" id="PF02518">
    <property type="entry name" value="HATPase_c"/>
    <property type="match status" value="1"/>
</dbReference>
<dbReference type="Gene3D" id="3.30.565.10">
    <property type="entry name" value="Histidine kinase-like ATPase, C-terminal domain"/>
    <property type="match status" value="1"/>
</dbReference>
<dbReference type="PANTHER" id="PTHR43711">
    <property type="entry name" value="TWO-COMPONENT HISTIDINE KINASE"/>
    <property type="match status" value="1"/>
</dbReference>
<dbReference type="CDD" id="cd00082">
    <property type="entry name" value="HisKA"/>
    <property type="match status" value="1"/>
</dbReference>
<dbReference type="CDD" id="cd00075">
    <property type="entry name" value="HATPase"/>
    <property type="match status" value="1"/>
</dbReference>
<evidence type="ECO:0000256" key="4">
    <source>
        <dbReference type="ARBA" id="ARBA00022679"/>
    </source>
</evidence>
<evidence type="ECO:0000313" key="11">
    <source>
        <dbReference type="Proteomes" id="UP000228945"/>
    </source>
</evidence>
<evidence type="ECO:0000256" key="2">
    <source>
        <dbReference type="ARBA" id="ARBA00012438"/>
    </source>
</evidence>
<dbReference type="InterPro" id="IPR003594">
    <property type="entry name" value="HATPase_dom"/>
</dbReference>
<dbReference type="KEGG" id="cmb:CSW64_21230"/>
<comment type="catalytic activity">
    <reaction evidence="1">
        <text>ATP + protein L-histidine = ADP + protein N-phospho-L-histidine.</text>
        <dbReference type="EC" id="2.7.13.3"/>
    </reaction>
</comment>
<dbReference type="SUPFAM" id="SSF55874">
    <property type="entry name" value="ATPase domain of HSP90 chaperone/DNA topoisomerase II/histidine kinase"/>
    <property type="match status" value="1"/>
</dbReference>
<dbReference type="Gene3D" id="3.30.450.20">
    <property type="entry name" value="PAS domain"/>
    <property type="match status" value="1"/>
</dbReference>
<evidence type="ECO:0000256" key="6">
    <source>
        <dbReference type="ARBA" id="ARBA00023012"/>
    </source>
</evidence>
<accession>A0A2D2B389</accession>
<keyword evidence="5 10" id="KW-0418">Kinase</keyword>
<dbReference type="InterPro" id="IPR035965">
    <property type="entry name" value="PAS-like_dom_sf"/>
</dbReference>
<organism evidence="10 11">
    <name type="scientific">Caulobacter mirabilis</name>
    <dbReference type="NCBI Taxonomy" id="69666"/>
    <lineage>
        <taxon>Bacteria</taxon>
        <taxon>Pseudomonadati</taxon>
        <taxon>Pseudomonadota</taxon>
        <taxon>Alphaproteobacteria</taxon>
        <taxon>Caulobacterales</taxon>
        <taxon>Caulobacteraceae</taxon>
        <taxon>Caulobacter</taxon>
    </lineage>
</organism>
<dbReference type="SMART" id="SM00388">
    <property type="entry name" value="HisKA"/>
    <property type="match status" value="1"/>
</dbReference>
<keyword evidence="3" id="KW-0597">Phosphoprotein</keyword>
<evidence type="ECO:0000256" key="1">
    <source>
        <dbReference type="ARBA" id="ARBA00000085"/>
    </source>
</evidence>
<dbReference type="Proteomes" id="UP000228945">
    <property type="component" value="Chromosome"/>
</dbReference>
<dbReference type="Pfam" id="PF12860">
    <property type="entry name" value="PAS_7"/>
    <property type="match status" value="2"/>
</dbReference>
<dbReference type="SUPFAM" id="SSF47384">
    <property type="entry name" value="Homodimeric domain of signal transducing histidine kinase"/>
    <property type="match status" value="1"/>
</dbReference>
<keyword evidence="6" id="KW-0902">Two-component regulatory system</keyword>
<evidence type="ECO:0000256" key="8">
    <source>
        <dbReference type="SAM" id="MobiDB-lite"/>
    </source>
</evidence>
<keyword evidence="11" id="KW-1185">Reference proteome</keyword>
<dbReference type="InterPro" id="IPR003661">
    <property type="entry name" value="HisK_dim/P_dom"/>
</dbReference>
<dbReference type="EC" id="2.7.13.3" evidence="2"/>
<dbReference type="PROSITE" id="PS50109">
    <property type="entry name" value="HIS_KIN"/>
    <property type="match status" value="1"/>
</dbReference>
<protein>
    <recommendedName>
        <fullName evidence="2">histidine kinase</fullName>
        <ecNumber evidence="2">2.7.13.3</ecNumber>
    </recommendedName>
</protein>
<dbReference type="PANTHER" id="PTHR43711:SF1">
    <property type="entry name" value="HISTIDINE KINASE 1"/>
    <property type="match status" value="1"/>
</dbReference>
<keyword evidence="7" id="KW-0175">Coiled coil</keyword>
<dbReference type="InterPro" id="IPR050736">
    <property type="entry name" value="Sensor_HK_Regulatory"/>
</dbReference>
<dbReference type="RefSeq" id="WP_099623980.1">
    <property type="nucleotide sequence ID" value="NZ_CP024201.1"/>
</dbReference>
<dbReference type="OrthoDB" id="9774458at2"/>
<dbReference type="Gene3D" id="1.10.287.130">
    <property type="match status" value="1"/>
</dbReference>
<gene>
    <name evidence="10" type="ORF">CSW64_21230</name>
</gene>
<dbReference type="EMBL" id="CP024201">
    <property type="protein sequence ID" value="ATQ44732.1"/>
    <property type="molecule type" value="Genomic_DNA"/>
</dbReference>
<sequence>MTQMDLIAAAAAGAVCLAVGTTLWSLSQRRMMERRLQRLQARLEAAEGGAEVAQASAEAFDSALLVIDDGRAHLASGEESLAACAAAFGLAESDPQAIVNALMRADPDHAVKLRALFERGEPCAFEARGPQGAVAVEGRAAGALAWLRLTAASAEEAALPSAARMAAFLDGDADPAWIASSDGAVQWANRAWLDAVGARDFADAAARRLSLDKGADVLAAEAANLGDRREMTRWISVAGRRKSLRVVAQPLQGGGVGVRTIDGTQAQETQDAFKRHVEAHDETLNHIAEAVAIFGPTRRLVFHNAAFAQLWALEPAWLAERPTHGEILDRLRQRQRLPETADYAKWKAGELSRYEALGPQPDDLWNLPDGRTLRLVRQPHPMGGLLLLFSDITDDLKLKAQYNAQLKVQQATLDKLNDAVVVFGSDGRLRLHNEAFERFWNVTAAQLEEAGDFERVVELCVPRLHDMAFWRELKGRVADPDPEARAPTSGEAKTSDGRILSWQSRPLPDGATLIAFDDISDARRLEGALADREAALDSAERLKREFVGNVSYELRTPLTTIIGYAELLDRMGEAIPDRGRVHLSAVRQAATQLGRSIDDVLDIAAIDADEMALETGDVRVEDLITETAGRWAHQAEAQKVTLKLEVGEDVGLIRGDWKRLGQTLDHLVENALRQTPPEGVVTLSAVRAAGEVRLAVSDTGRGVPFHVQAHIFDRFVGRDRGGPGLGLALVKALVELHGGWVALESEPNNGSTFTCHLPEAAQIESGQRELGF</sequence>
<reference evidence="10 11" key="1">
    <citation type="submission" date="2017-10" db="EMBL/GenBank/DDBJ databases">
        <title>Genome sequence of Caulobacter mirabilis FWC38.</title>
        <authorList>
            <person name="Fiebig A."/>
            <person name="Crosson S."/>
        </authorList>
    </citation>
    <scope>NUCLEOTIDE SEQUENCE [LARGE SCALE GENOMIC DNA]</scope>
    <source>
        <strain evidence="10 11">FWC 38</strain>
    </source>
</reference>
<dbReference type="InterPro" id="IPR004358">
    <property type="entry name" value="Sig_transdc_His_kin-like_C"/>
</dbReference>
<dbReference type="InterPro" id="IPR036097">
    <property type="entry name" value="HisK_dim/P_sf"/>
</dbReference>
<dbReference type="PRINTS" id="PR00344">
    <property type="entry name" value="BCTRLSENSOR"/>
</dbReference>
<dbReference type="InterPro" id="IPR005467">
    <property type="entry name" value="His_kinase_dom"/>
</dbReference>
<name>A0A2D2B389_9CAUL</name>
<evidence type="ECO:0000256" key="5">
    <source>
        <dbReference type="ARBA" id="ARBA00022777"/>
    </source>
</evidence>
<dbReference type="InterPro" id="IPR036890">
    <property type="entry name" value="HATPase_C_sf"/>
</dbReference>
<feature type="region of interest" description="Disordered" evidence="8">
    <location>
        <begin position="479"/>
        <end position="504"/>
    </location>
</feature>
<dbReference type="SMART" id="SM00387">
    <property type="entry name" value="HATPase_c"/>
    <property type="match status" value="1"/>
</dbReference>
<feature type="coiled-coil region" evidence="7">
    <location>
        <begin position="29"/>
        <end position="56"/>
    </location>
</feature>
<keyword evidence="4" id="KW-0808">Transferase</keyword>
<dbReference type="AlphaFoldDB" id="A0A2D2B389"/>
<evidence type="ECO:0000259" key="9">
    <source>
        <dbReference type="PROSITE" id="PS50109"/>
    </source>
</evidence>
<dbReference type="SUPFAM" id="SSF55785">
    <property type="entry name" value="PYP-like sensor domain (PAS domain)"/>
    <property type="match status" value="1"/>
</dbReference>